<dbReference type="Proteomes" id="UP001595648">
    <property type="component" value="Unassembled WGS sequence"/>
</dbReference>
<evidence type="ECO:0000313" key="1">
    <source>
        <dbReference type="EMBL" id="MFC3326229.1"/>
    </source>
</evidence>
<gene>
    <name evidence="1" type="ORF">ACFOJ9_31430</name>
</gene>
<sequence>MLVCDRALIDMAEQPEVNGIRVAKLKEFGAVFPGAIAVRESEAWRRYFLLTMPLFYARLGPSARLLQ</sequence>
<protein>
    <submittedName>
        <fullName evidence="1">Uncharacterized protein</fullName>
    </submittedName>
</protein>
<dbReference type="EMBL" id="JBHRVD010000001">
    <property type="protein sequence ID" value="MFC3326229.1"/>
    <property type="molecule type" value="Genomic_DNA"/>
</dbReference>
<organism evidence="1 2">
    <name type="scientific">Mesorhizobium cantuariense</name>
    <dbReference type="NCBI Taxonomy" id="1300275"/>
    <lineage>
        <taxon>Bacteria</taxon>
        <taxon>Pseudomonadati</taxon>
        <taxon>Pseudomonadota</taxon>
        <taxon>Alphaproteobacteria</taxon>
        <taxon>Hyphomicrobiales</taxon>
        <taxon>Phyllobacteriaceae</taxon>
        <taxon>Mesorhizobium</taxon>
    </lineage>
</organism>
<dbReference type="RefSeq" id="WP_378984912.1">
    <property type="nucleotide sequence ID" value="NZ_JBHRVD010000001.1"/>
</dbReference>
<evidence type="ECO:0000313" key="2">
    <source>
        <dbReference type="Proteomes" id="UP001595648"/>
    </source>
</evidence>
<proteinExistence type="predicted"/>
<keyword evidence="2" id="KW-1185">Reference proteome</keyword>
<accession>A0ABV7MY68</accession>
<comment type="caution">
    <text evidence="1">The sequence shown here is derived from an EMBL/GenBank/DDBJ whole genome shotgun (WGS) entry which is preliminary data.</text>
</comment>
<name>A0ABV7MY68_9HYPH</name>
<reference evidence="2" key="1">
    <citation type="journal article" date="2019" name="Int. J. Syst. Evol. Microbiol.">
        <title>The Global Catalogue of Microorganisms (GCM) 10K type strain sequencing project: providing services to taxonomists for standard genome sequencing and annotation.</title>
        <authorList>
            <consortium name="The Broad Institute Genomics Platform"/>
            <consortium name="The Broad Institute Genome Sequencing Center for Infectious Disease"/>
            <person name="Wu L."/>
            <person name="Ma J."/>
        </authorList>
    </citation>
    <scope>NUCLEOTIDE SEQUENCE [LARGE SCALE GENOMIC DNA]</scope>
    <source>
        <strain evidence="2">ICMP 19515</strain>
    </source>
</reference>